<dbReference type="AlphaFoldDB" id="E0NL39"/>
<comment type="caution">
    <text evidence="4">The sequence shown here is derived from an EMBL/GenBank/DDBJ whole genome shotgun (WGS) entry which is preliminary data.</text>
</comment>
<evidence type="ECO:0000313" key="5">
    <source>
        <dbReference type="Proteomes" id="UP000003280"/>
    </source>
</evidence>
<gene>
    <name evidence="4" type="ORF">HMPREF9225_0878</name>
</gene>
<feature type="coiled-coil region" evidence="1">
    <location>
        <begin position="183"/>
        <end position="217"/>
    </location>
</feature>
<keyword evidence="5" id="KW-1185">Reference proteome</keyword>
<dbReference type="HOGENOM" id="CLU_026706_2_0_9"/>
<dbReference type="InterPro" id="IPR012312">
    <property type="entry name" value="Hemerythrin-like"/>
</dbReference>
<dbReference type="Pfam" id="PF01814">
    <property type="entry name" value="Hemerythrin"/>
    <property type="match status" value="1"/>
</dbReference>
<evidence type="ECO:0000313" key="4">
    <source>
        <dbReference type="EMBL" id="EFM25472.1"/>
    </source>
</evidence>
<evidence type="ECO:0000256" key="1">
    <source>
        <dbReference type="SAM" id="Coils"/>
    </source>
</evidence>
<feature type="domain" description="Hemerythrin-like" evidence="2">
    <location>
        <begin position="113"/>
        <end position="227"/>
    </location>
</feature>
<dbReference type="EMBL" id="AEEH01000034">
    <property type="protein sequence ID" value="EFM25472.1"/>
    <property type="molecule type" value="Genomic_DNA"/>
</dbReference>
<evidence type="ECO:0000259" key="3">
    <source>
        <dbReference type="Pfam" id="PF04282"/>
    </source>
</evidence>
<feature type="domain" description="DUF438" evidence="3">
    <location>
        <begin position="10"/>
        <end position="72"/>
    </location>
</feature>
<dbReference type="Pfam" id="PF13596">
    <property type="entry name" value="PAS_10"/>
    <property type="match status" value="1"/>
</dbReference>
<dbReference type="OrthoDB" id="9769774at2"/>
<dbReference type="Gene3D" id="1.20.120.520">
    <property type="entry name" value="nmb1532 protein domain like"/>
    <property type="match status" value="1"/>
</dbReference>
<dbReference type="PANTHER" id="PTHR39966">
    <property type="entry name" value="BLL2471 PROTEIN-RELATED"/>
    <property type="match status" value="1"/>
</dbReference>
<name>E0NL39_9FIRM</name>
<dbReference type="PANTHER" id="PTHR39966:SF3">
    <property type="entry name" value="DUF438 DOMAIN-CONTAINING PROTEIN"/>
    <property type="match status" value="1"/>
</dbReference>
<dbReference type="InterPro" id="IPR007380">
    <property type="entry name" value="DUF438"/>
</dbReference>
<accession>E0NL39</accession>
<dbReference type="RefSeq" id="WP_008901693.1">
    <property type="nucleotide sequence ID" value="NZ_GL397071.1"/>
</dbReference>
<dbReference type="InterPro" id="IPR035965">
    <property type="entry name" value="PAS-like_dom_sf"/>
</dbReference>
<dbReference type="GO" id="GO:0005886">
    <property type="term" value="C:plasma membrane"/>
    <property type="evidence" value="ECO:0007669"/>
    <property type="project" value="TreeGrafter"/>
</dbReference>
<dbReference type="eggNOG" id="COG2461">
    <property type="taxonomic scope" value="Bacteria"/>
</dbReference>
<protein>
    <submittedName>
        <fullName evidence="4">Hemerythrin HHE cation binding domain protein</fullName>
    </submittedName>
</protein>
<dbReference type="Proteomes" id="UP000003280">
    <property type="component" value="Unassembled WGS sequence"/>
</dbReference>
<dbReference type="SUPFAM" id="SSF55785">
    <property type="entry name" value="PYP-like sensor domain (PAS domain)"/>
    <property type="match status" value="1"/>
</dbReference>
<proteinExistence type="predicted"/>
<sequence>MTREERIDLIKSYLKRLGAGEDLESVREDFKKNFEGVDATEIMAAEESLIREGTPVSEIQKLCDIHSALFHKEDKDPSKSVDLIKNTENKIDRGLFEKKFEIAEELINTKGHPLNIFHLENEALGKLIEKAKVALEKKENYYDAFLEMRNLSIHYAKKGDLLYPHLEAGFGIVGPSNVMWTHDDEIRAELKKLLSNKDKAEENIERFKTLLTRIEEMIYKEEKILFPNCAVHFKKDDWIGIYKDMKDYDIAFGVNETWDEAEEAKEEFKLKIENEVYLSGGHMNINELNSVLNSIPAEITFVDKNNINKYFNEGEKLMKRPKMAIDRNVMTCHPPKVQAIVNAIIDDFRNGRKDNVPIWMEKAGRTLYVNYIAVRDEKGEYLGTLELVQDMTFAKKHFLG</sequence>
<dbReference type="STRING" id="862517.HMPREF9225_0878"/>
<evidence type="ECO:0000259" key="2">
    <source>
        <dbReference type="Pfam" id="PF01814"/>
    </source>
</evidence>
<keyword evidence="1" id="KW-0175">Coiled coil</keyword>
<reference evidence="4 5" key="1">
    <citation type="submission" date="2010-07" db="EMBL/GenBank/DDBJ databases">
        <authorList>
            <person name="Muzny D."/>
            <person name="Qin X."/>
            <person name="Deng J."/>
            <person name="Jiang H."/>
            <person name="Liu Y."/>
            <person name="Qu J."/>
            <person name="Song X.-Z."/>
            <person name="Zhang L."/>
            <person name="Thornton R."/>
            <person name="Coyle M."/>
            <person name="Francisco L."/>
            <person name="Jackson L."/>
            <person name="Javaid M."/>
            <person name="Korchina V."/>
            <person name="Kovar C."/>
            <person name="Mata R."/>
            <person name="Mathew T."/>
            <person name="Ngo R."/>
            <person name="Nguyen L."/>
            <person name="Nguyen N."/>
            <person name="Okwuonu G."/>
            <person name="Ongeri F."/>
            <person name="Pham C."/>
            <person name="Simmons D."/>
            <person name="Wilczek-Boney K."/>
            <person name="Hale W."/>
            <person name="Jakkamsetti A."/>
            <person name="Pham P."/>
            <person name="Ruth R."/>
            <person name="San Lucas F."/>
            <person name="Warren J."/>
            <person name="Zhang J."/>
            <person name="Zhao Z."/>
            <person name="Zhou C."/>
            <person name="Zhu D."/>
            <person name="Lee S."/>
            <person name="Bess C."/>
            <person name="Blankenburg K."/>
            <person name="Forbes L."/>
            <person name="Fu Q."/>
            <person name="Gubbala S."/>
            <person name="Hirani K."/>
            <person name="Jayaseelan J.C."/>
            <person name="Lara F."/>
            <person name="Munidasa M."/>
            <person name="Palculict T."/>
            <person name="Patil S."/>
            <person name="Pu L.-L."/>
            <person name="Saada N."/>
            <person name="Tang L."/>
            <person name="Weissenberger G."/>
            <person name="Zhu Y."/>
            <person name="Hemphill L."/>
            <person name="Shang Y."/>
            <person name="Youmans B."/>
            <person name="Ayvaz T."/>
            <person name="Ross M."/>
            <person name="Santibanez J."/>
            <person name="Aqrawi P."/>
            <person name="Gross S."/>
            <person name="Joshi V."/>
            <person name="Fowler G."/>
            <person name="Nazareth L."/>
            <person name="Reid J."/>
            <person name="Worley K."/>
            <person name="Petrosino J."/>
            <person name="Highlander S."/>
            <person name="Gibbs R."/>
        </authorList>
    </citation>
    <scope>NUCLEOTIDE SEQUENCE [LARGE SCALE GENOMIC DNA]</scope>
    <source>
        <strain evidence="4 5">ATCC BAA-1640</strain>
    </source>
</reference>
<organism evidence="4 5">
    <name type="scientific">Peptoniphilus duerdenii ATCC BAA-1640</name>
    <dbReference type="NCBI Taxonomy" id="862517"/>
    <lineage>
        <taxon>Bacteria</taxon>
        <taxon>Bacillati</taxon>
        <taxon>Bacillota</taxon>
        <taxon>Tissierellia</taxon>
        <taxon>Tissierellales</taxon>
        <taxon>Peptoniphilaceae</taxon>
        <taxon>Peptoniphilus</taxon>
    </lineage>
</organism>
<dbReference type="Pfam" id="PF04282">
    <property type="entry name" value="DUF438"/>
    <property type="match status" value="1"/>
</dbReference>